<reference evidence="2" key="3">
    <citation type="submission" date="2025-08" db="UniProtKB">
        <authorList>
            <consortium name="RefSeq"/>
        </authorList>
    </citation>
    <scope>IDENTIFICATION</scope>
    <source>
        <strain evidence="2">CBS 342.82</strain>
    </source>
</reference>
<reference evidence="2" key="2">
    <citation type="submission" date="2020-04" db="EMBL/GenBank/DDBJ databases">
        <authorList>
            <consortium name="NCBI Genome Project"/>
        </authorList>
    </citation>
    <scope>NUCLEOTIDE SEQUENCE</scope>
    <source>
        <strain evidence="2">CBS 342.82</strain>
    </source>
</reference>
<organism evidence="2">
    <name type="scientific">Dissoconium aciculare CBS 342.82</name>
    <dbReference type="NCBI Taxonomy" id="1314786"/>
    <lineage>
        <taxon>Eukaryota</taxon>
        <taxon>Fungi</taxon>
        <taxon>Dikarya</taxon>
        <taxon>Ascomycota</taxon>
        <taxon>Pezizomycotina</taxon>
        <taxon>Dothideomycetes</taxon>
        <taxon>Dothideomycetidae</taxon>
        <taxon>Mycosphaerellales</taxon>
        <taxon>Dissoconiaceae</taxon>
        <taxon>Dissoconium</taxon>
    </lineage>
</organism>
<accession>A0A6J3MAX3</accession>
<dbReference type="PROSITE" id="PS51257">
    <property type="entry name" value="PROKAR_LIPOPROTEIN"/>
    <property type="match status" value="1"/>
</dbReference>
<evidence type="ECO:0000313" key="2">
    <source>
        <dbReference type="RefSeq" id="XP_033461820.1"/>
    </source>
</evidence>
<protein>
    <submittedName>
        <fullName evidence="2">Uncharacterized protein</fullName>
    </submittedName>
</protein>
<dbReference type="RefSeq" id="XP_033461820.1">
    <property type="nucleotide sequence ID" value="XM_033599137.1"/>
</dbReference>
<sequence length="156" mass="17236">MSNKSSTSSFAATSLVACRRMPQPHIQAEKWRSRNLPCNVPPTLISSRPIARAPPIKVSSLEREPLARCSRCASSLSASFYSITEPVFLILPLLLASIHCTMLFEMPDQALLAVSRRCSGAFAPRKKLIWTQVFPGRLGACNRVAFFTKRNLTSCP</sequence>
<dbReference type="AlphaFoldDB" id="A0A6J3MAX3"/>
<dbReference type="Proteomes" id="UP000504637">
    <property type="component" value="Unplaced"/>
</dbReference>
<evidence type="ECO:0000313" key="1">
    <source>
        <dbReference type="Proteomes" id="UP000504637"/>
    </source>
</evidence>
<keyword evidence="1" id="KW-1185">Reference proteome</keyword>
<name>A0A6J3MAX3_9PEZI</name>
<dbReference type="GeneID" id="54356936"/>
<gene>
    <name evidence="2" type="ORF">K489DRAFT_141220</name>
</gene>
<reference evidence="2" key="1">
    <citation type="submission" date="2020-01" db="EMBL/GenBank/DDBJ databases">
        <authorList>
            <consortium name="DOE Joint Genome Institute"/>
            <person name="Haridas S."/>
            <person name="Albert R."/>
            <person name="Binder M."/>
            <person name="Bloem J."/>
            <person name="Labutti K."/>
            <person name="Salamov A."/>
            <person name="Andreopoulos B."/>
            <person name="Baker S.E."/>
            <person name="Barry K."/>
            <person name="Bills G."/>
            <person name="Bluhm B.H."/>
            <person name="Cannon C."/>
            <person name="Castanera R."/>
            <person name="Culley D.E."/>
            <person name="Daum C."/>
            <person name="Ezra D."/>
            <person name="Gonzalez J.B."/>
            <person name="Henrissat B."/>
            <person name="Kuo A."/>
            <person name="Liang C."/>
            <person name="Lipzen A."/>
            <person name="Lutzoni F."/>
            <person name="Magnuson J."/>
            <person name="Mondo S."/>
            <person name="Nolan M."/>
            <person name="Ohm R."/>
            <person name="Pangilinan J."/>
            <person name="Park H.-J."/>
            <person name="Ramirez L."/>
            <person name="Alfaro M."/>
            <person name="Sun H."/>
            <person name="Tritt A."/>
            <person name="Yoshinaga Y."/>
            <person name="Zwiers L.-H."/>
            <person name="Turgeon B.G."/>
            <person name="Goodwin S.B."/>
            <person name="Spatafora J.W."/>
            <person name="Crous P.W."/>
            <person name="Grigoriev I.V."/>
        </authorList>
    </citation>
    <scope>NUCLEOTIDE SEQUENCE</scope>
    <source>
        <strain evidence="2">CBS 342.82</strain>
    </source>
</reference>
<proteinExistence type="predicted"/>